<reference evidence="3 4" key="1">
    <citation type="submission" date="2021-06" db="EMBL/GenBank/DDBJ databases">
        <title>Halomicroarcula sp. a new haloarchaeum isolated from saline soil.</title>
        <authorList>
            <person name="Duran-Viseras A."/>
            <person name="Sanchez-Porro C."/>
            <person name="Ventosa A."/>
        </authorList>
    </citation>
    <scope>NUCLEOTIDE SEQUENCE [LARGE SCALE GENOMIC DNA]</scope>
    <source>
        <strain evidence="3 4">F13</strain>
    </source>
</reference>
<evidence type="ECO:0000313" key="3">
    <source>
        <dbReference type="EMBL" id="MBX0325498.1"/>
    </source>
</evidence>
<evidence type="ECO:0000313" key="4">
    <source>
        <dbReference type="Proteomes" id="UP001430377"/>
    </source>
</evidence>
<dbReference type="Proteomes" id="UP001430377">
    <property type="component" value="Unassembled WGS sequence"/>
</dbReference>
<dbReference type="SUPFAM" id="SSF46785">
    <property type="entry name" value="Winged helix' DNA-binding domain"/>
    <property type="match status" value="1"/>
</dbReference>
<dbReference type="EMBL" id="RKLR01000014">
    <property type="protein sequence ID" value="MBX0325498.1"/>
    <property type="molecule type" value="Genomic_DNA"/>
</dbReference>
<name>A0AAW4PYZ8_9EURY</name>
<feature type="domain" description="DUF7343" evidence="2">
    <location>
        <begin position="98"/>
        <end position="152"/>
    </location>
</feature>
<evidence type="ECO:0000259" key="2">
    <source>
        <dbReference type="Pfam" id="PF24034"/>
    </source>
</evidence>
<dbReference type="AlphaFoldDB" id="A0AAW4PYZ8"/>
<dbReference type="InterPro" id="IPR036390">
    <property type="entry name" value="WH_DNA-bd_sf"/>
</dbReference>
<keyword evidence="1" id="KW-0812">Transmembrane</keyword>
<dbReference type="InterPro" id="IPR055767">
    <property type="entry name" value="DUF7343"/>
</dbReference>
<evidence type="ECO:0000256" key="1">
    <source>
        <dbReference type="SAM" id="Phobius"/>
    </source>
</evidence>
<dbReference type="Pfam" id="PF24034">
    <property type="entry name" value="DUF7343"/>
    <property type="match status" value="1"/>
</dbReference>
<dbReference type="Gene3D" id="1.10.10.10">
    <property type="entry name" value="Winged helix-like DNA-binding domain superfamily/Winged helix DNA-binding domain"/>
    <property type="match status" value="1"/>
</dbReference>
<comment type="caution">
    <text evidence="3">The sequence shown here is derived from an EMBL/GenBank/DDBJ whole genome shotgun (WGS) entry which is preliminary data.</text>
</comment>
<sequence length="160" mass="17392">MGRSFWQFTSNLLQILSGLLWGWVLVGVLLGSAVVLSAFGVEDVHGDLLQRIDSDDSARQFSPEALPDVSPEAVTDAKGRFSASTFERVTGMRPAAFVHLFVESKGGRVRQQTIITCLPWSKTTVGRLLDTLEEEGLLVRVSTGRENVVCTPAEAPDSES</sequence>
<organism evidence="3 4">
    <name type="scientific">Haloarcula rubra</name>
    <dbReference type="NCBI Taxonomy" id="2487747"/>
    <lineage>
        <taxon>Archaea</taxon>
        <taxon>Methanobacteriati</taxon>
        <taxon>Methanobacteriota</taxon>
        <taxon>Stenosarchaea group</taxon>
        <taxon>Halobacteria</taxon>
        <taxon>Halobacteriales</taxon>
        <taxon>Haloarculaceae</taxon>
        <taxon>Haloarcula</taxon>
    </lineage>
</organism>
<gene>
    <name evidence="3" type="ORF">EGH21_20940</name>
</gene>
<keyword evidence="1" id="KW-1133">Transmembrane helix</keyword>
<protein>
    <recommendedName>
        <fullName evidence="2">DUF7343 domain-containing protein</fullName>
    </recommendedName>
</protein>
<accession>A0AAW4PYZ8</accession>
<keyword evidence="4" id="KW-1185">Reference proteome</keyword>
<feature type="transmembrane region" description="Helical" evidence="1">
    <location>
        <begin position="20"/>
        <end position="41"/>
    </location>
</feature>
<proteinExistence type="predicted"/>
<dbReference type="InterPro" id="IPR036388">
    <property type="entry name" value="WH-like_DNA-bd_sf"/>
</dbReference>
<dbReference type="RefSeq" id="WP_220620363.1">
    <property type="nucleotide sequence ID" value="NZ_RKLR01000014.1"/>
</dbReference>
<keyword evidence="1" id="KW-0472">Membrane</keyword>